<keyword evidence="3" id="KW-1185">Reference proteome</keyword>
<dbReference type="EMBL" id="CAICTM010000102">
    <property type="protein sequence ID" value="CAB9501256.1"/>
    <property type="molecule type" value="Genomic_DNA"/>
</dbReference>
<dbReference type="OrthoDB" id="10689694at2759"/>
<dbReference type="AlphaFoldDB" id="A0A9N8DIH3"/>
<comment type="caution">
    <text evidence="2">The sequence shown here is derived from an EMBL/GenBank/DDBJ whole genome shotgun (WGS) entry which is preliminary data.</text>
</comment>
<reference evidence="2" key="1">
    <citation type="submission" date="2020-06" db="EMBL/GenBank/DDBJ databases">
        <authorList>
            <consortium name="Plant Systems Biology data submission"/>
        </authorList>
    </citation>
    <scope>NUCLEOTIDE SEQUENCE</scope>
    <source>
        <strain evidence="2">D6</strain>
    </source>
</reference>
<organism evidence="2 3">
    <name type="scientific">Seminavis robusta</name>
    <dbReference type="NCBI Taxonomy" id="568900"/>
    <lineage>
        <taxon>Eukaryota</taxon>
        <taxon>Sar</taxon>
        <taxon>Stramenopiles</taxon>
        <taxon>Ochrophyta</taxon>
        <taxon>Bacillariophyta</taxon>
        <taxon>Bacillariophyceae</taxon>
        <taxon>Bacillariophycidae</taxon>
        <taxon>Naviculales</taxon>
        <taxon>Naviculaceae</taxon>
        <taxon>Seminavis</taxon>
    </lineage>
</organism>
<sequence>MKNYQGLHVLALVFAGLGTASASAHLRAKTGNATATTERQLDFFKEVGDTSLSLAGDVTIGILGDAPVFKTCDAPNKQMGVVPDGFLDPLSQCYRSIQAPLQIFRGMAESLFGDLATNEVVKGVFDAVFKPFEEILENVEKALGFEGVICAGDFDAVEVVQPEDRGEMVGTCQGMPLSMDNNAEWSIFAGTITLTPEKSTAVCQMYSAVTFSFCMALSFCDILPSVAFFMDGGVANCILNQIGRALAATGGGAVATAIISVLTTIFEVGFKNAGFGFSLSNAFEIPMPLFNGEELFWHRARPTQFTKLAFSIESASIHTALKDYFTLTGDVIQGINVLMPNGEPISEKLFDQGLEGFDARVADNIAKQFEDFQVQTVLQGTLQLKLNFHNVPFIGTLFPEFEFEFGRVNAFISTGKQDLILDDGSARSVYPGMSAFIGQSGNERILADAIRTIIKSLDGIIDSLLPRMEIVEFFTGGKSVGDIVAEFLLEQMDLEVESPTKSYGLAVTMNAEYIGFIISVPILLGKSLAEPVADFTFRCTTDYEKLGCEIEFDNVSALVTAIAKEIEGGIIWIWKEVDEFFKFEETAETIGEAFERAGEQAQQVFSKENIEQTLKDIVEGKLDVDQELQELASIGYAAISAFCNDEAGCKPDGTSCFGDPLGLKKKQGACCDCCNDDTDWVGLTTSSGLPGRACGTEPKWKDGTFCLAGLTCHMCENESSDWLSVPSFGDLPGHACGKEPCWADGRPCLRGISCESKCCSDDFMFAKCGKKGCLGDGTACLLGTSCFDCCNGETWWHSKFGTACGVEPKWSDGTGCLKGINCQMCQSGTSSDWLATPPLGLPGHACGHEPCWEDGHNCVNGISCHKCCSSDHMEFKCGKQGCWGDGTLCLFGGCKNCCSHENSWWDDKIGNACGRQPCWGGGRECGLVCHRCCGGSHEKKQGFWDFFPKRYCN</sequence>
<gene>
    <name evidence="2" type="ORF">SEMRO_103_G052590.1</name>
</gene>
<evidence type="ECO:0000313" key="2">
    <source>
        <dbReference type="EMBL" id="CAB9501256.1"/>
    </source>
</evidence>
<evidence type="ECO:0000313" key="3">
    <source>
        <dbReference type="Proteomes" id="UP001153069"/>
    </source>
</evidence>
<name>A0A9N8DIH3_9STRA</name>
<protein>
    <submittedName>
        <fullName evidence="2">FAT tumor suppressor homolog</fullName>
    </submittedName>
</protein>
<keyword evidence="1" id="KW-0732">Signal</keyword>
<evidence type="ECO:0000256" key="1">
    <source>
        <dbReference type="SAM" id="SignalP"/>
    </source>
</evidence>
<dbReference type="Proteomes" id="UP001153069">
    <property type="component" value="Unassembled WGS sequence"/>
</dbReference>
<feature type="signal peptide" evidence="1">
    <location>
        <begin position="1"/>
        <end position="22"/>
    </location>
</feature>
<accession>A0A9N8DIH3</accession>
<feature type="chain" id="PRO_5040371218" evidence="1">
    <location>
        <begin position="23"/>
        <end position="953"/>
    </location>
</feature>
<proteinExistence type="predicted"/>